<sequence length="55" mass="6061">VCVCVCGKCCAHVNACHNVGKAAYYTEGLYKHVECIRFTADCVFRNIGTNAFFPL</sequence>
<feature type="non-terminal residue" evidence="1">
    <location>
        <position position="1"/>
    </location>
</feature>
<protein>
    <submittedName>
        <fullName evidence="1">Trinucleotide repeat containing 6B</fullName>
    </submittedName>
</protein>
<accession>A0A1A8JVH6</accession>
<name>A0A1A8JVH6_NOTKU</name>
<feature type="non-terminal residue" evidence="1">
    <location>
        <position position="55"/>
    </location>
</feature>
<reference evidence="1" key="1">
    <citation type="submission" date="2016-05" db="EMBL/GenBank/DDBJ databases">
        <authorList>
            <person name="Lavstsen T."/>
            <person name="Jespersen J.S."/>
        </authorList>
    </citation>
    <scope>NUCLEOTIDE SEQUENCE</scope>
    <source>
        <tissue evidence="1">Brain</tissue>
    </source>
</reference>
<dbReference type="EMBL" id="HAEE01004001">
    <property type="protein sequence ID" value="SBR24021.1"/>
    <property type="molecule type" value="Transcribed_RNA"/>
</dbReference>
<evidence type="ECO:0000313" key="1">
    <source>
        <dbReference type="EMBL" id="SBR24021.1"/>
    </source>
</evidence>
<reference evidence="1" key="2">
    <citation type="submission" date="2016-06" db="EMBL/GenBank/DDBJ databases">
        <title>The genome of a short-lived fish provides insights into sex chromosome evolution and the genetic control of aging.</title>
        <authorList>
            <person name="Reichwald K."/>
            <person name="Felder M."/>
            <person name="Petzold A."/>
            <person name="Koch P."/>
            <person name="Groth M."/>
            <person name="Platzer M."/>
        </authorList>
    </citation>
    <scope>NUCLEOTIDE SEQUENCE</scope>
    <source>
        <tissue evidence="1">Brain</tissue>
    </source>
</reference>
<dbReference type="AlphaFoldDB" id="A0A1A8JVH6"/>
<gene>
    <name evidence="1" type="primary">TNRC6B</name>
</gene>
<proteinExistence type="predicted"/>
<organism evidence="1">
    <name type="scientific">Nothobranchius kuhntae</name>
    <name type="common">Beira killifish</name>
    <dbReference type="NCBI Taxonomy" id="321403"/>
    <lineage>
        <taxon>Eukaryota</taxon>
        <taxon>Metazoa</taxon>
        <taxon>Chordata</taxon>
        <taxon>Craniata</taxon>
        <taxon>Vertebrata</taxon>
        <taxon>Euteleostomi</taxon>
        <taxon>Actinopterygii</taxon>
        <taxon>Neopterygii</taxon>
        <taxon>Teleostei</taxon>
        <taxon>Neoteleostei</taxon>
        <taxon>Acanthomorphata</taxon>
        <taxon>Ovalentaria</taxon>
        <taxon>Atherinomorphae</taxon>
        <taxon>Cyprinodontiformes</taxon>
        <taxon>Nothobranchiidae</taxon>
        <taxon>Nothobranchius</taxon>
    </lineage>
</organism>